<dbReference type="GO" id="GO:0003676">
    <property type="term" value="F:nucleic acid binding"/>
    <property type="evidence" value="ECO:0007669"/>
    <property type="project" value="InterPro"/>
</dbReference>
<comment type="caution">
    <text evidence="1">The sequence shown here is derived from an EMBL/GenBank/DDBJ whole genome shotgun (WGS) entry which is preliminary data.</text>
</comment>
<name>A0A2N0PVN6_9GLOM</name>
<gene>
    <name evidence="1" type="ORF">RhiirA5_288190</name>
</gene>
<dbReference type="Proteomes" id="UP000232722">
    <property type="component" value="Unassembled WGS sequence"/>
</dbReference>
<evidence type="ECO:0000313" key="1">
    <source>
        <dbReference type="EMBL" id="PKC10907.1"/>
    </source>
</evidence>
<dbReference type="EMBL" id="LLXJ01000350">
    <property type="protein sequence ID" value="PKC10907.1"/>
    <property type="molecule type" value="Genomic_DNA"/>
</dbReference>
<accession>A0A2N0PVN6</accession>
<feature type="non-terminal residue" evidence="1">
    <location>
        <position position="1"/>
    </location>
</feature>
<reference evidence="1 2" key="2">
    <citation type="submission" date="2017-09" db="EMBL/GenBank/DDBJ databases">
        <title>Extensive intraspecific genome diversity in a model arbuscular mycorrhizal fungus.</title>
        <authorList>
            <person name="Chen E.C."/>
            <person name="Morin E."/>
            <person name="Beaudet D."/>
            <person name="Noel J."/>
            <person name="Ndikumana S."/>
            <person name="Charron P."/>
            <person name="St-Onge C."/>
            <person name="Giorgi J."/>
            <person name="Grigoriev I.V."/>
            <person name="Roux C."/>
            <person name="Martin F.M."/>
            <person name="Corradi N."/>
        </authorList>
    </citation>
    <scope>NUCLEOTIDE SEQUENCE [LARGE SCALE GENOMIC DNA]</scope>
    <source>
        <strain evidence="1 2">A5</strain>
    </source>
</reference>
<organism evidence="1 2">
    <name type="scientific">Rhizophagus irregularis</name>
    <dbReference type="NCBI Taxonomy" id="588596"/>
    <lineage>
        <taxon>Eukaryota</taxon>
        <taxon>Fungi</taxon>
        <taxon>Fungi incertae sedis</taxon>
        <taxon>Mucoromycota</taxon>
        <taxon>Glomeromycotina</taxon>
        <taxon>Glomeromycetes</taxon>
        <taxon>Glomerales</taxon>
        <taxon>Glomeraceae</taxon>
        <taxon>Rhizophagus</taxon>
    </lineage>
</organism>
<dbReference type="AlphaFoldDB" id="A0A2N0PVN6"/>
<evidence type="ECO:0000313" key="2">
    <source>
        <dbReference type="Proteomes" id="UP000232722"/>
    </source>
</evidence>
<sequence length="58" mass="6870">LERRIPAKQNNPKNLAELEALLQECWLEIPSEVYQKLVKSMIRRIDAVLKARGYLTRY</sequence>
<protein>
    <submittedName>
        <fullName evidence="1">Uncharacterized protein</fullName>
    </submittedName>
</protein>
<reference evidence="1 2" key="1">
    <citation type="submission" date="2016-04" db="EMBL/GenBank/DDBJ databases">
        <title>Genome analyses suggest a sexual origin of heterokaryosis in a supposedly ancient asexual fungus.</title>
        <authorList>
            <person name="Ropars J."/>
            <person name="Sedzielewska K."/>
            <person name="Noel J."/>
            <person name="Charron P."/>
            <person name="Farinelli L."/>
            <person name="Marton T."/>
            <person name="Kruger M."/>
            <person name="Pelin A."/>
            <person name="Brachmann A."/>
            <person name="Corradi N."/>
        </authorList>
    </citation>
    <scope>NUCLEOTIDE SEQUENCE [LARGE SCALE GENOMIC DNA]</scope>
    <source>
        <strain evidence="1 2">A5</strain>
    </source>
</reference>
<proteinExistence type="predicted"/>
<dbReference type="InterPro" id="IPR036397">
    <property type="entry name" value="RNaseH_sf"/>
</dbReference>
<dbReference type="Gene3D" id="3.30.420.10">
    <property type="entry name" value="Ribonuclease H-like superfamily/Ribonuclease H"/>
    <property type="match status" value="1"/>
</dbReference>